<evidence type="ECO:0000256" key="4">
    <source>
        <dbReference type="ARBA" id="ARBA00022723"/>
    </source>
</evidence>
<keyword evidence="3" id="KW-0645">Protease</keyword>
<dbReference type="SUPFAM" id="SSF55031">
    <property type="entry name" value="Bacterial exopeptidase dimerisation domain"/>
    <property type="match status" value="1"/>
</dbReference>
<proteinExistence type="inferred from homology"/>
<dbReference type="Gene3D" id="3.30.70.360">
    <property type="match status" value="2"/>
</dbReference>
<dbReference type="GO" id="GO:0008270">
    <property type="term" value="F:zinc ion binding"/>
    <property type="evidence" value="ECO:0007669"/>
    <property type="project" value="InterPro"/>
</dbReference>
<dbReference type="PROSITE" id="PS00758">
    <property type="entry name" value="ARGE_DAPE_CPG2_1"/>
    <property type="match status" value="1"/>
</dbReference>
<evidence type="ECO:0000313" key="11">
    <source>
        <dbReference type="Proteomes" id="UP000823982"/>
    </source>
</evidence>
<evidence type="ECO:0000256" key="6">
    <source>
        <dbReference type="ARBA" id="ARBA00022833"/>
    </source>
</evidence>
<reference evidence="10" key="2">
    <citation type="journal article" date="2021" name="PeerJ">
        <title>Extensive microbial diversity within the chicken gut microbiome revealed by metagenomics and culture.</title>
        <authorList>
            <person name="Gilroy R."/>
            <person name="Ravi A."/>
            <person name="Getino M."/>
            <person name="Pursley I."/>
            <person name="Horton D.L."/>
            <person name="Alikhan N.F."/>
            <person name="Baker D."/>
            <person name="Gharbi K."/>
            <person name="Hall N."/>
            <person name="Watson M."/>
            <person name="Adriaenssens E.M."/>
            <person name="Foster-Nyarko E."/>
            <person name="Jarju S."/>
            <person name="Secka A."/>
            <person name="Antonio M."/>
            <person name="Oren A."/>
            <person name="Chaudhuri R.R."/>
            <person name="La Ragione R."/>
            <person name="Hildebrand F."/>
            <person name="Pallen M.J."/>
        </authorList>
    </citation>
    <scope>NUCLEOTIDE SEQUENCE</scope>
    <source>
        <strain evidence="10">CHK157-1446</strain>
    </source>
</reference>
<evidence type="ECO:0000313" key="10">
    <source>
        <dbReference type="EMBL" id="HIS23915.1"/>
    </source>
</evidence>
<dbReference type="PROSITE" id="PS00759">
    <property type="entry name" value="ARGE_DAPE_CPG2_2"/>
    <property type="match status" value="1"/>
</dbReference>
<dbReference type="GO" id="GO:0008777">
    <property type="term" value="F:acetylornithine deacetylase activity"/>
    <property type="evidence" value="ECO:0007669"/>
    <property type="project" value="TreeGrafter"/>
</dbReference>
<evidence type="ECO:0000256" key="7">
    <source>
        <dbReference type="ARBA" id="ARBA00022997"/>
    </source>
</evidence>
<dbReference type="AlphaFoldDB" id="A0A9D1EM83"/>
<dbReference type="EMBL" id="DVIR01000006">
    <property type="protein sequence ID" value="HIS23915.1"/>
    <property type="molecule type" value="Genomic_DNA"/>
</dbReference>
<dbReference type="InterPro" id="IPR050072">
    <property type="entry name" value="Peptidase_M20A"/>
</dbReference>
<dbReference type="GO" id="GO:0016805">
    <property type="term" value="F:dipeptidase activity"/>
    <property type="evidence" value="ECO:0007669"/>
    <property type="project" value="UniProtKB-KW"/>
</dbReference>
<dbReference type="Pfam" id="PF01546">
    <property type="entry name" value="Peptidase_M20"/>
    <property type="match status" value="1"/>
</dbReference>
<evidence type="ECO:0000256" key="5">
    <source>
        <dbReference type="ARBA" id="ARBA00022801"/>
    </source>
</evidence>
<dbReference type="GO" id="GO:0006508">
    <property type="term" value="P:proteolysis"/>
    <property type="evidence" value="ECO:0007669"/>
    <property type="project" value="UniProtKB-KW"/>
</dbReference>
<accession>A0A9D1EM83</accession>
<dbReference type="Proteomes" id="UP000823982">
    <property type="component" value="Unassembled WGS sequence"/>
</dbReference>
<dbReference type="PANTHER" id="PTHR43808:SF31">
    <property type="entry name" value="N-ACETYL-L-CITRULLINE DEACETYLASE"/>
    <property type="match status" value="1"/>
</dbReference>
<keyword evidence="8" id="KW-0482">Metalloprotease</keyword>
<dbReference type="InterPro" id="IPR001261">
    <property type="entry name" value="ArgE/DapE_CS"/>
</dbReference>
<reference evidence="10" key="1">
    <citation type="submission" date="2020-10" db="EMBL/GenBank/DDBJ databases">
        <authorList>
            <person name="Gilroy R."/>
        </authorList>
    </citation>
    <scope>NUCLEOTIDE SEQUENCE</scope>
    <source>
        <strain evidence="10">CHK157-1446</strain>
    </source>
</reference>
<comment type="similarity">
    <text evidence="2">Belongs to the peptidase M20A family.</text>
</comment>
<dbReference type="InterPro" id="IPR036264">
    <property type="entry name" value="Bact_exopeptidase_dim_dom"/>
</dbReference>
<dbReference type="PANTHER" id="PTHR43808">
    <property type="entry name" value="ACETYLORNITHINE DEACETYLASE"/>
    <property type="match status" value="1"/>
</dbReference>
<dbReference type="Gene3D" id="3.40.630.10">
    <property type="entry name" value="Zn peptidases"/>
    <property type="match status" value="1"/>
</dbReference>
<keyword evidence="7 10" id="KW-0224">Dipeptidase</keyword>
<evidence type="ECO:0000256" key="8">
    <source>
        <dbReference type="ARBA" id="ARBA00023049"/>
    </source>
</evidence>
<keyword evidence="5 10" id="KW-0378">Hydrolase</keyword>
<dbReference type="NCBIfam" id="TIGR01887">
    <property type="entry name" value="dipeptidaselike"/>
    <property type="match status" value="1"/>
</dbReference>
<evidence type="ECO:0000256" key="3">
    <source>
        <dbReference type="ARBA" id="ARBA00022670"/>
    </source>
</evidence>
<evidence type="ECO:0000256" key="1">
    <source>
        <dbReference type="ARBA" id="ARBA00001947"/>
    </source>
</evidence>
<feature type="domain" description="Peptidase M20 dimerisation" evidence="9">
    <location>
        <begin position="269"/>
        <end position="380"/>
    </location>
</feature>
<sequence>MGVTNTDKALKDKISDYIDSMRDDMVATLSELISYPSCRQDAKADAPFGEDARRCLDRALEICSGFGLKTRCFDGYAGTAELYGESGDGKEPAEPVLGILAHLDVVPAGDGWSFEPFCATVSQGKVYGRGAIDDKGPAVAAMYAAKAVKDLNIPIKGGVRLIFGTDEECGSSDLEYYFKKEAPPKYSFTPDASYPVINIEKGMIRGKLTAKAYTSLSSRLLIELEGGTVVNAVPGTAYAVVSGISADEVAAAEKKLSLPVEFDIKEFAGLNTLRITAVGKSAHASTPELGKNAVTALMALISELGLADEASELVSKLSKLFPYGETDGKSMGLKISDRLSGSLTCVLSVISYSSGQLEAKFDIRLPVSSSVEQVLSKLKPAVQGAGLTLSEYSGTQPHHVSADSPIVKKLLEVYEEVSGKKGECIAIGGGTYVHEIEGGVAFGPEIEGEDNHLHAADEFIRIDHLLMCAKMMALAICKICSGD</sequence>
<comment type="caution">
    <text evidence="10">The sequence shown here is derived from an EMBL/GenBank/DDBJ whole genome shotgun (WGS) entry which is preliminary data.</text>
</comment>
<dbReference type="InterPro" id="IPR010964">
    <property type="entry name" value="M20A_pepV-rel"/>
</dbReference>
<comment type="cofactor">
    <cofactor evidence="1">
        <name>Zn(2+)</name>
        <dbReference type="ChEBI" id="CHEBI:29105"/>
    </cofactor>
</comment>
<dbReference type="GO" id="GO:0006526">
    <property type="term" value="P:L-arginine biosynthetic process"/>
    <property type="evidence" value="ECO:0007669"/>
    <property type="project" value="TreeGrafter"/>
</dbReference>
<keyword evidence="4" id="KW-0479">Metal-binding</keyword>
<protein>
    <submittedName>
        <fullName evidence="10">Sapep family Mn(2+)-dependent dipeptidase</fullName>
        <ecNumber evidence="10">3.4.13.-</ecNumber>
    </submittedName>
</protein>
<dbReference type="EC" id="3.4.13.-" evidence="10"/>
<dbReference type="InterPro" id="IPR002933">
    <property type="entry name" value="Peptidase_M20"/>
</dbReference>
<dbReference type="SUPFAM" id="SSF53187">
    <property type="entry name" value="Zn-dependent exopeptidases"/>
    <property type="match status" value="1"/>
</dbReference>
<gene>
    <name evidence="10" type="ORF">IAD01_00700</name>
</gene>
<dbReference type="Pfam" id="PF07687">
    <property type="entry name" value="M20_dimer"/>
    <property type="match status" value="1"/>
</dbReference>
<dbReference type="InterPro" id="IPR011650">
    <property type="entry name" value="Peptidase_M20_dimer"/>
</dbReference>
<organism evidence="10 11">
    <name type="scientific">Candidatus Faeciplasma gallinarum</name>
    <dbReference type="NCBI Taxonomy" id="2840799"/>
    <lineage>
        <taxon>Bacteria</taxon>
        <taxon>Bacillati</taxon>
        <taxon>Bacillota</taxon>
        <taxon>Clostridia</taxon>
        <taxon>Eubacteriales</taxon>
        <taxon>Oscillospiraceae</taxon>
        <taxon>Oscillospiraceae incertae sedis</taxon>
        <taxon>Candidatus Faeciplasma</taxon>
    </lineage>
</organism>
<name>A0A9D1EM83_9FIRM</name>
<dbReference type="GO" id="GO:0008237">
    <property type="term" value="F:metallopeptidase activity"/>
    <property type="evidence" value="ECO:0007669"/>
    <property type="project" value="UniProtKB-KW"/>
</dbReference>
<keyword evidence="6" id="KW-0862">Zinc</keyword>
<evidence type="ECO:0000256" key="2">
    <source>
        <dbReference type="ARBA" id="ARBA00006247"/>
    </source>
</evidence>
<evidence type="ECO:0000259" key="9">
    <source>
        <dbReference type="Pfam" id="PF07687"/>
    </source>
</evidence>